<keyword evidence="3 8" id="KW-0418">Kinase</keyword>
<feature type="domain" description="Protein kinase" evidence="6">
    <location>
        <begin position="97"/>
        <end position="387"/>
    </location>
</feature>
<name>A0A7W5DW61_9BACT</name>
<dbReference type="SUPFAM" id="SSF56112">
    <property type="entry name" value="Protein kinase-like (PK-like)"/>
    <property type="match status" value="1"/>
</dbReference>
<sequence>MNVHPSAGMTPATREMAKRSSQTMHRSWQPKTSGRSETRMRETGPIASDSIQPPLGKPTSARRASHPPSRGGGHQTSDELSDSFETDEPPRLLTERYEILQWIETGGMGIIYKGFDRLLNREVAVKVLRRDRATKDYADDFANEARIMSFLSYPGVAPIYETGVCANGQPYHVMKLVGGITLQTMLQDQRIEKAELLQIFTDVCQTMAFAHSRGVIHLDLKPANVMVGEFGEVNVMDWGLAQHFHRIVLDPSSSESRSHKNAASSLSAELEANELITRQAHINGTPEYMSPEQARGSTLDSRADVFSLGGILCEILSGHAPYEGESLQQVYRCAVRGKTFLSLERLLNCGFDDAIVRLAINCLQVDIDKRPVDAMVLSQVMTAHQASTLRSVRSDMNRFFELSPDMFCIADHNGFFVRINDNFSRVLGHSNEALLSNPFLSFVHEDDRERTITQVSALREGRPVVRFRNRYITANGDYITIEWTAKSIEGEHLIYAVARDVSAQVT</sequence>
<dbReference type="CDD" id="cd00130">
    <property type="entry name" value="PAS"/>
    <property type="match status" value="1"/>
</dbReference>
<dbReference type="PANTHER" id="PTHR43289">
    <property type="entry name" value="MITOGEN-ACTIVATED PROTEIN KINASE KINASE KINASE 20-RELATED"/>
    <property type="match status" value="1"/>
</dbReference>
<keyword evidence="1 8" id="KW-0808">Transferase</keyword>
<dbReference type="PROSITE" id="PS50112">
    <property type="entry name" value="PAS"/>
    <property type="match status" value="1"/>
</dbReference>
<dbReference type="Gene3D" id="1.10.510.10">
    <property type="entry name" value="Transferase(Phosphotransferase) domain 1"/>
    <property type="match status" value="1"/>
</dbReference>
<protein>
    <submittedName>
        <fullName evidence="8">Serine/threonine-protein kinase</fullName>
        <ecNumber evidence="8">2.7.11.1</ecNumber>
    </submittedName>
</protein>
<dbReference type="SMART" id="SM00091">
    <property type="entry name" value="PAS"/>
    <property type="match status" value="1"/>
</dbReference>
<proteinExistence type="predicted"/>
<evidence type="ECO:0000259" key="7">
    <source>
        <dbReference type="PROSITE" id="PS50112"/>
    </source>
</evidence>
<dbReference type="CDD" id="cd14014">
    <property type="entry name" value="STKc_PknB_like"/>
    <property type="match status" value="1"/>
</dbReference>
<dbReference type="AlphaFoldDB" id="A0A7W5DW61"/>
<dbReference type="EMBL" id="JACHXU010000003">
    <property type="protein sequence ID" value="MBB3205294.1"/>
    <property type="molecule type" value="Genomic_DNA"/>
</dbReference>
<dbReference type="InterPro" id="IPR000719">
    <property type="entry name" value="Prot_kinase_dom"/>
</dbReference>
<feature type="region of interest" description="Disordered" evidence="5">
    <location>
        <begin position="1"/>
        <end position="88"/>
    </location>
</feature>
<dbReference type="Gene3D" id="3.30.200.20">
    <property type="entry name" value="Phosphorylase Kinase, domain 1"/>
    <property type="match status" value="1"/>
</dbReference>
<evidence type="ECO:0000313" key="9">
    <source>
        <dbReference type="Proteomes" id="UP000536179"/>
    </source>
</evidence>
<accession>A0A7W5DW61</accession>
<evidence type="ECO:0000313" key="8">
    <source>
        <dbReference type="EMBL" id="MBB3205294.1"/>
    </source>
</evidence>
<dbReference type="GO" id="GO:0005524">
    <property type="term" value="F:ATP binding"/>
    <property type="evidence" value="ECO:0007669"/>
    <property type="project" value="UniProtKB-KW"/>
</dbReference>
<dbReference type="NCBIfam" id="TIGR00229">
    <property type="entry name" value="sensory_box"/>
    <property type="match status" value="1"/>
</dbReference>
<evidence type="ECO:0000256" key="4">
    <source>
        <dbReference type="ARBA" id="ARBA00022840"/>
    </source>
</evidence>
<dbReference type="InterPro" id="IPR035965">
    <property type="entry name" value="PAS-like_dom_sf"/>
</dbReference>
<dbReference type="EC" id="2.7.11.1" evidence="8"/>
<dbReference type="InterPro" id="IPR011009">
    <property type="entry name" value="Kinase-like_dom_sf"/>
</dbReference>
<evidence type="ECO:0000256" key="3">
    <source>
        <dbReference type="ARBA" id="ARBA00022777"/>
    </source>
</evidence>
<dbReference type="Pfam" id="PF00069">
    <property type="entry name" value="Pkinase"/>
    <property type="match status" value="1"/>
</dbReference>
<keyword evidence="2" id="KW-0547">Nucleotide-binding</keyword>
<dbReference type="GO" id="GO:0004674">
    <property type="term" value="F:protein serine/threonine kinase activity"/>
    <property type="evidence" value="ECO:0007669"/>
    <property type="project" value="UniProtKB-EC"/>
</dbReference>
<dbReference type="SUPFAM" id="SSF55785">
    <property type="entry name" value="PYP-like sensor domain (PAS domain)"/>
    <property type="match status" value="1"/>
</dbReference>
<evidence type="ECO:0000259" key="6">
    <source>
        <dbReference type="PROSITE" id="PS50011"/>
    </source>
</evidence>
<dbReference type="InterPro" id="IPR013655">
    <property type="entry name" value="PAS_fold_3"/>
</dbReference>
<comment type="caution">
    <text evidence="8">The sequence shown here is derived from an EMBL/GenBank/DDBJ whole genome shotgun (WGS) entry which is preliminary data.</text>
</comment>
<keyword evidence="4" id="KW-0067">ATP-binding</keyword>
<feature type="compositionally biased region" description="Polar residues" evidence="5">
    <location>
        <begin position="19"/>
        <end position="33"/>
    </location>
</feature>
<keyword evidence="9" id="KW-1185">Reference proteome</keyword>
<dbReference type="SMART" id="SM00220">
    <property type="entry name" value="S_TKc"/>
    <property type="match status" value="1"/>
</dbReference>
<evidence type="ECO:0000256" key="5">
    <source>
        <dbReference type="SAM" id="MobiDB-lite"/>
    </source>
</evidence>
<dbReference type="InterPro" id="IPR000014">
    <property type="entry name" value="PAS"/>
</dbReference>
<dbReference type="PROSITE" id="PS00108">
    <property type="entry name" value="PROTEIN_KINASE_ST"/>
    <property type="match status" value="1"/>
</dbReference>
<dbReference type="Pfam" id="PF08447">
    <property type="entry name" value="PAS_3"/>
    <property type="match status" value="1"/>
</dbReference>
<dbReference type="Gene3D" id="3.30.450.20">
    <property type="entry name" value="PAS domain"/>
    <property type="match status" value="1"/>
</dbReference>
<dbReference type="Proteomes" id="UP000536179">
    <property type="component" value="Unassembled WGS sequence"/>
</dbReference>
<evidence type="ECO:0000256" key="2">
    <source>
        <dbReference type="ARBA" id="ARBA00022741"/>
    </source>
</evidence>
<dbReference type="PROSITE" id="PS50011">
    <property type="entry name" value="PROTEIN_KINASE_DOM"/>
    <property type="match status" value="1"/>
</dbReference>
<dbReference type="PANTHER" id="PTHR43289:SF6">
    <property type="entry name" value="SERINE_THREONINE-PROTEIN KINASE NEKL-3"/>
    <property type="match status" value="1"/>
</dbReference>
<dbReference type="InterPro" id="IPR008271">
    <property type="entry name" value="Ser/Thr_kinase_AS"/>
</dbReference>
<reference evidence="8 9" key="1">
    <citation type="submission" date="2020-08" db="EMBL/GenBank/DDBJ databases">
        <title>Genomic Encyclopedia of Type Strains, Phase III (KMG-III): the genomes of soil and plant-associated and newly described type strains.</title>
        <authorList>
            <person name="Whitman W."/>
        </authorList>
    </citation>
    <scope>NUCLEOTIDE SEQUENCE [LARGE SCALE GENOMIC DNA]</scope>
    <source>
        <strain evidence="8 9">CECT 8075</strain>
    </source>
</reference>
<evidence type="ECO:0000256" key="1">
    <source>
        <dbReference type="ARBA" id="ARBA00022679"/>
    </source>
</evidence>
<organism evidence="8 9">
    <name type="scientific">Aporhodopirellula rubra</name>
    <dbReference type="NCBI Taxonomy" id="980271"/>
    <lineage>
        <taxon>Bacteria</taxon>
        <taxon>Pseudomonadati</taxon>
        <taxon>Planctomycetota</taxon>
        <taxon>Planctomycetia</taxon>
        <taxon>Pirellulales</taxon>
        <taxon>Pirellulaceae</taxon>
        <taxon>Aporhodopirellula</taxon>
    </lineage>
</organism>
<feature type="domain" description="PAS" evidence="7">
    <location>
        <begin position="392"/>
        <end position="462"/>
    </location>
</feature>
<gene>
    <name evidence="8" type="ORF">FHS27_001094</name>
</gene>
<dbReference type="RefSeq" id="WP_246419126.1">
    <property type="nucleotide sequence ID" value="NZ_JACHXU010000003.1"/>
</dbReference>